<sequence>MGWAMAHSCPNAGYIAEMRMTNRKEIDSLQLNVIELKQEHEQLNERILSNDQMYIVIKNVNRTIEKLLIVLDFTTQMINNQNPDVLMLRLSSTKTEDDISPVKVDLNNVNKLDEKLDFIIDKLLSTRSELISKQFNIDDNSLTPQISS</sequence>
<dbReference type="EMBL" id="CAJOBA010062345">
    <property type="protein sequence ID" value="CAF4337442.1"/>
    <property type="molecule type" value="Genomic_DNA"/>
</dbReference>
<dbReference type="Proteomes" id="UP000677228">
    <property type="component" value="Unassembled WGS sequence"/>
</dbReference>
<reference evidence="3" key="1">
    <citation type="submission" date="2021-02" db="EMBL/GenBank/DDBJ databases">
        <authorList>
            <person name="Nowell W R."/>
        </authorList>
    </citation>
    <scope>NUCLEOTIDE SEQUENCE</scope>
</reference>
<proteinExistence type="predicted"/>
<feature type="coiled-coil region" evidence="1">
    <location>
        <begin position="19"/>
        <end position="46"/>
    </location>
</feature>
<dbReference type="Proteomes" id="UP000682733">
    <property type="component" value="Unassembled WGS sequence"/>
</dbReference>
<keyword evidence="1" id="KW-0175">Coiled coil</keyword>
<gene>
    <name evidence="2" type="ORF">OVA965_LOCUS39127</name>
    <name evidence="3" type="ORF">TMI583_LOCUS40393</name>
</gene>
<evidence type="ECO:0000256" key="1">
    <source>
        <dbReference type="SAM" id="Coils"/>
    </source>
</evidence>
<evidence type="ECO:0000313" key="3">
    <source>
        <dbReference type="EMBL" id="CAF4337442.1"/>
    </source>
</evidence>
<evidence type="ECO:0000313" key="2">
    <source>
        <dbReference type="EMBL" id="CAF1547960.1"/>
    </source>
</evidence>
<name>A0A8S2UD33_9BILA</name>
<dbReference type="EMBL" id="CAJNOK010039924">
    <property type="protein sequence ID" value="CAF1547960.1"/>
    <property type="molecule type" value="Genomic_DNA"/>
</dbReference>
<comment type="caution">
    <text evidence="3">The sequence shown here is derived from an EMBL/GenBank/DDBJ whole genome shotgun (WGS) entry which is preliminary data.</text>
</comment>
<accession>A0A8S2UD33</accession>
<dbReference type="AlphaFoldDB" id="A0A8S2UD33"/>
<organism evidence="3 4">
    <name type="scientific">Didymodactylos carnosus</name>
    <dbReference type="NCBI Taxonomy" id="1234261"/>
    <lineage>
        <taxon>Eukaryota</taxon>
        <taxon>Metazoa</taxon>
        <taxon>Spiralia</taxon>
        <taxon>Gnathifera</taxon>
        <taxon>Rotifera</taxon>
        <taxon>Eurotatoria</taxon>
        <taxon>Bdelloidea</taxon>
        <taxon>Philodinida</taxon>
        <taxon>Philodinidae</taxon>
        <taxon>Didymodactylos</taxon>
    </lineage>
</organism>
<evidence type="ECO:0000313" key="4">
    <source>
        <dbReference type="Proteomes" id="UP000682733"/>
    </source>
</evidence>
<protein>
    <submittedName>
        <fullName evidence="3">Uncharacterized protein</fullName>
    </submittedName>
</protein>